<feature type="compositionally biased region" description="Low complexity" evidence="1">
    <location>
        <begin position="871"/>
        <end position="882"/>
    </location>
</feature>
<keyword evidence="2" id="KW-0472">Membrane</keyword>
<dbReference type="EMBL" id="JACGCI010000006">
    <property type="protein sequence ID" value="KAF6763311.1"/>
    <property type="molecule type" value="Genomic_DNA"/>
</dbReference>
<protein>
    <recommendedName>
        <fullName evidence="5">Transmembrane protein</fullName>
    </recommendedName>
</protein>
<dbReference type="AlphaFoldDB" id="A0A8H6MFH2"/>
<reference evidence="3 4" key="1">
    <citation type="submission" date="2020-07" db="EMBL/GenBank/DDBJ databases">
        <title>Comparative genomics of pyrophilous fungi reveals a link between fire events and developmental genes.</title>
        <authorList>
            <consortium name="DOE Joint Genome Institute"/>
            <person name="Steindorff A.S."/>
            <person name="Carver A."/>
            <person name="Calhoun S."/>
            <person name="Stillman K."/>
            <person name="Liu H."/>
            <person name="Lipzen A."/>
            <person name="Pangilinan J."/>
            <person name="Labutti K."/>
            <person name="Bruns T.D."/>
            <person name="Grigoriev I.V."/>
        </authorList>
    </citation>
    <scope>NUCLEOTIDE SEQUENCE [LARGE SCALE GENOMIC DNA]</scope>
    <source>
        <strain evidence="3 4">CBS 144469</strain>
    </source>
</reference>
<feature type="compositionally biased region" description="Low complexity" evidence="1">
    <location>
        <begin position="936"/>
        <end position="952"/>
    </location>
</feature>
<feature type="compositionally biased region" description="Polar residues" evidence="1">
    <location>
        <begin position="577"/>
        <end position="590"/>
    </location>
</feature>
<feature type="compositionally biased region" description="Polar residues" evidence="1">
    <location>
        <begin position="954"/>
        <end position="964"/>
    </location>
</feature>
<name>A0A8H6MFH2_9AGAR</name>
<evidence type="ECO:0000256" key="2">
    <source>
        <dbReference type="SAM" id="Phobius"/>
    </source>
</evidence>
<feature type="region of interest" description="Disordered" evidence="1">
    <location>
        <begin position="432"/>
        <end position="638"/>
    </location>
</feature>
<feature type="compositionally biased region" description="Basic and acidic residues" evidence="1">
    <location>
        <begin position="1020"/>
        <end position="1031"/>
    </location>
</feature>
<feature type="compositionally biased region" description="Polar residues" evidence="1">
    <location>
        <begin position="887"/>
        <end position="902"/>
    </location>
</feature>
<feature type="transmembrane region" description="Helical" evidence="2">
    <location>
        <begin position="308"/>
        <end position="332"/>
    </location>
</feature>
<comment type="caution">
    <text evidence="3">The sequence shown here is derived from an EMBL/GenBank/DDBJ whole genome shotgun (WGS) entry which is preliminary data.</text>
</comment>
<proteinExistence type="predicted"/>
<dbReference type="Proteomes" id="UP000521943">
    <property type="component" value="Unassembled WGS sequence"/>
</dbReference>
<feature type="compositionally biased region" description="Low complexity" evidence="1">
    <location>
        <begin position="785"/>
        <end position="803"/>
    </location>
</feature>
<feature type="compositionally biased region" description="Polar residues" evidence="1">
    <location>
        <begin position="915"/>
        <end position="927"/>
    </location>
</feature>
<evidence type="ECO:0000256" key="1">
    <source>
        <dbReference type="SAM" id="MobiDB-lite"/>
    </source>
</evidence>
<evidence type="ECO:0000313" key="4">
    <source>
        <dbReference type="Proteomes" id="UP000521943"/>
    </source>
</evidence>
<evidence type="ECO:0000313" key="3">
    <source>
        <dbReference type="EMBL" id="KAF6763311.1"/>
    </source>
</evidence>
<keyword evidence="2" id="KW-0812">Transmembrane</keyword>
<feature type="compositionally biased region" description="Low complexity" evidence="1">
    <location>
        <begin position="711"/>
        <end position="722"/>
    </location>
</feature>
<feature type="region of interest" description="Disordered" evidence="1">
    <location>
        <begin position="654"/>
        <end position="1186"/>
    </location>
</feature>
<keyword evidence="4" id="KW-1185">Reference proteome</keyword>
<sequence length="1186" mass="126557">MATTVQFYVNDTSPAISYTPFADTLSTPNTGAGWNPYYTGSGYATAQGVKGQGTSFHITSLEGASLTIAWIGSGIQLHGNVTNASYTISLDGTNVADPAANLPQNVLATLTDLPERLHTVTLTARFPDSKPDTASVAFGRAIVASNPPNVNSSDPSTLYRLSHLNASEVAFLGRWSFASDGATNFHETDFLGDQATARFRACATTGAAFTLQGTTSPESGNYSVTVDNQTVSYSGRSSFLSRDALLHYSTGLDPNVTHTVVVTNEGGGKLALAEGGFGVYSSLPLTQAPQTTPPTPVGSSSSYPKGTIAAFALAGVLAFCLFSGCLYFFFIYRPRKKYQLERERWRASESAFYGPKAQEAGDIIEIGQNPPLQPEQDIVIVQGQSPSSQRPSKNGKRNSEKSSFLKWKREVEQGRARDSLGIQFRHSDIYDEKSNDPRTLQYDNNSTILSSSERTGSRTPSFLRPAKFMRTLGIAPGSKESSYGRSKGKQKGKESRRVSDNRSWSPSYDINLPFQHPSHEEMALPRPPQAPTPGSMSLSYMTAPVDPEATGEPHLAPPSYAASISHRSGDSPPSVPRSVTQSSSIPTALPSSHIRKSRALEEEKSPVTSYTSSLTPPYPVRDLSKEDRGSLMDQSIDETPTLLSGTAVRQLIRSLSPRTSKASFPRHRPTMSMELGSLPPDSPRFQRRQSHSHTLGDLPEQPSASRVVAVPPSLTRPSPTRSDFSDRYTGQSEPTSPVTDEALAVPHSGGLPRSSGTFGPPRSSLLGQSSWIAHEDPPPLPEPNTPSSSSHFQQGPGSRWSSSPSPPQPRPSTSQGTYSNRVSALPPARSGSSQSTSRFPLQITPATPIPTFTPPFAESDTGMRNSFLDMSQSSDVSAYSQSKENTDSSSLNNDTRRYSTPQGPGLGLPEERSRWSSTNSAPMSTNPAEHGHDSDGNNNGSGDNSGSGNDSSPKSKGSTSNGVTPPQIMIPPASQFLSPHQHARFSVSGSSTRSDPVHVHPPLEYMESPTDSFDVSSGDVDFRHSDSDGISHGHAAGMDPRTRRIITEGGGLASVRTSASSSLYPFPSIPTFHTPEGGPSATRVSPETDTASSNPPPTPPPVVGLSSPNYIAERVLGLHSPSSSVTARPPVTHSRTGSASAFSTTPFGSTRFASNATSQLRHATTSVTSLFTRTSESPKPPRDPTP</sequence>
<organism evidence="3 4">
    <name type="scientific">Ephemerocybe angulata</name>
    <dbReference type="NCBI Taxonomy" id="980116"/>
    <lineage>
        <taxon>Eukaryota</taxon>
        <taxon>Fungi</taxon>
        <taxon>Dikarya</taxon>
        <taxon>Basidiomycota</taxon>
        <taxon>Agaricomycotina</taxon>
        <taxon>Agaricomycetes</taxon>
        <taxon>Agaricomycetidae</taxon>
        <taxon>Agaricales</taxon>
        <taxon>Agaricineae</taxon>
        <taxon>Psathyrellaceae</taxon>
        <taxon>Ephemerocybe</taxon>
    </lineage>
</organism>
<feature type="compositionally biased region" description="Basic and acidic residues" evidence="1">
    <location>
        <begin position="491"/>
        <end position="500"/>
    </location>
</feature>
<evidence type="ECO:0008006" key="5">
    <source>
        <dbReference type="Google" id="ProtNLM"/>
    </source>
</evidence>
<feature type="compositionally biased region" description="Polar residues" evidence="1">
    <location>
        <begin position="606"/>
        <end position="615"/>
    </location>
</feature>
<feature type="compositionally biased region" description="Polar residues" evidence="1">
    <location>
        <begin position="437"/>
        <end position="460"/>
    </location>
</feature>
<feature type="compositionally biased region" description="Polar residues" evidence="1">
    <location>
        <begin position="1133"/>
        <end position="1177"/>
    </location>
</feature>
<feature type="region of interest" description="Disordered" evidence="1">
    <location>
        <begin position="384"/>
        <end position="404"/>
    </location>
</feature>
<dbReference type="Gene3D" id="2.60.120.260">
    <property type="entry name" value="Galactose-binding domain-like"/>
    <property type="match status" value="1"/>
</dbReference>
<feature type="compositionally biased region" description="Polar residues" evidence="1">
    <location>
        <begin position="830"/>
        <end position="839"/>
    </location>
</feature>
<gene>
    <name evidence="3" type="ORF">DFP72DRAFT_529167</name>
</gene>
<keyword evidence="2" id="KW-1133">Transmembrane helix</keyword>
<accession>A0A8H6MFH2</accession>
<dbReference type="OrthoDB" id="2576334at2759"/>
<feature type="compositionally biased region" description="Polar residues" evidence="1">
    <location>
        <begin position="728"/>
        <end position="738"/>
    </location>
</feature>
<feature type="compositionally biased region" description="Polar residues" evidence="1">
    <location>
        <begin position="1082"/>
        <end position="1091"/>
    </location>
</feature>